<evidence type="ECO:0000256" key="3">
    <source>
        <dbReference type="ARBA" id="ARBA00022884"/>
    </source>
</evidence>
<feature type="region of interest" description="Disordered" evidence="5">
    <location>
        <begin position="190"/>
        <end position="241"/>
    </location>
</feature>
<dbReference type="AlphaFoldDB" id="A0A1V5MA48"/>
<dbReference type="EC" id="2.7.7.8" evidence="7"/>
<dbReference type="GO" id="GO:0005829">
    <property type="term" value="C:cytosol"/>
    <property type="evidence" value="ECO:0007669"/>
    <property type="project" value="TreeGrafter"/>
</dbReference>
<evidence type="ECO:0000256" key="1">
    <source>
        <dbReference type="ARBA" id="ARBA00022679"/>
    </source>
</evidence>
<dbReference type="Pfam" id="PF00013">
    <property type="entry name" value="KH_1"/>
    <property type="match status" value="1"/>
</dbReference>
<keyword evidence="1 7" id="KW-0808">Transferase</keyword>
<dbReference type="FunFam" id="3.30.1370.10:FF:000001">
    <property type="entry name" value="Polyribonucleotide nucleotidyltransferase"/>
    <property type="match status" value="1"/>
</dbReference>
<dbReference type="SMART" id="SM00322">
    <property type="entry name" value="KH"/>
    <property type="match status" value="1"/>
</dbReference>
<dbReference type="FunFam" id="2.40.50.140:FF:000189">
    <property type="entry name" value="Polyribonucleotide nucleotidyltransferase, putative"/>
    <property type="match status" value="1"/>
</dbReference>
<dbReference type="InterPro" id="IPR036612">
    <property type="entry name" value="KH_dom_type_1_sf"/>
</dbReference>
<dbReference type="Gene3D" id="2.40.50.140">
    <property type="entry name" value="Nucleic acid-binding proteins"/>
    <property type="match status" value="1"/>
</dbReference>
<comment type="caution">
    <text evidence="7">The sequence shown here is derived from an EMBL/GenBank/DDBJ whole genome shotgun (WGS) entry which is preliminary data.</text>
</comment>
<accession>A0A1V5MA48</accession>
<dbReference type="Pfam" id="PF00575">
    <property type="entry name" value="S1"/>
    <property type="match status" value="1"/>
</dbReference>
<evidence type="ECO:0000256" key="4">
    <source>
        <dbReference type="PROSITE-ProRule" id="PRU00117"/>
    </source>
</evidence>
<dbReference type="PROSITE" id="PS50084">
    <property type="entry name" value="KH_TYPE_1"/>
    <property type="match status" value="1"/>
</dbReference>
<evidence type="ECO:0000256" key="5">
    <source>
        <dbReference type="SAM" id="MobiDB-lite"/>
    </source>
</evidence>
<dbReference type="SUPFAM" id="SSF50249">
    <property type="entry name" value="Nucleic acid-binding proteins"/>
    <property type="match status" value="1"/>
</dbReference>
<dbReference type="InterPro" id="IPR027408">
    <property type="entry name" value="PNPase/RNase_PH_dom_sf"/>
</dbReference>
<dbReference type="Proteomes" id="UP000485484">
    <property type="component" value="Unassembled WGS sequence"/>
</dbReference>
<sequence>MDVKTTQLSYEMLRQAFLQSRDARGQILDVMTATLPTHRPQLSPYAPRIETLKIPVDKIGAVIGPGGKNIRRITEDTGAQIEIDDDGSVQIISKDDASREKAILIIRGMTEEPQVGQIYRNVKVSRILSFGAMVEYLPGQEGLVHVSELDHRYVSKVEDIAKVGDTMDVKIVGIDDQHRVNLSRKALMEVPPGLDKENSSAQQARGPRRERSDFSGRQSGRPQPKLTHRAFRSGPGKDKQR</sequence>
<name>A0A1V5MA48_UNCT6</name>
<dbReference type="PANTHER" id="PTHR11252:SF0">
    <property type="entry name" value="POLYRIBONUCLEOTIDE NUCLEOTIDYLTRANSFERASE 1, MITOCHONDRIAL"/>
    <property type="match status" value="1"/>
</dbReference>
<dbReference type="InterPro" id="IPR012162">
    <property type="entry name" value="PNPase"/>
</dbReference>
<dbReference type="InterPro" id="IPR012340">
    <property type="entry name" value="NA-bd_OB-fold"/>
</dbReference>
<reference evidence="7" key="1">
    <citation type="submission" date="2017-02" db="EMBL/GenBank/DDBJ databases">
        <title>Delving into the versatile metabolic prowess of the omnipresent phylum Bacteroidetes.</title>
        <authorList>
            <person name="Nobu M.K."/>
            <person name="Mei R."/>
            <person name="Narihiro T."/>
            <person name="Kuroda K."/>
            <person name="Liu W.-T."/>
        </authorList>
    </citation>
    <scope>NUCLEOTIDE SEQUENCE</scope>
    <source>
        <strain evidence="7">ADurb.Bin417</strain>
    </source>
</reference>
<dbReference type="PANTHER" id="PTHR11252">
    <property type="entry name" value="POLYRIBONUCLEOTIDE NUCLEOTIDYLTRANSFERASE"/>
    <property type="match status" value="1"/>
</dbReference>
<dbReference type="SMART" id="SM00316">
    <property type="entry name" value="S1"/>
    <property type="match status" value="1"/>
</dbReference>
<dbReference type="GO" id="GO:0004654">
    <property type="term" value="F:polyribonucleotide nucleotidyltransferase activity"/>
    <property type="evidence" value="ECO:0007669"/>
    <property type="project" value="UniProtKB-EC"/>
</dbReference>
<feature type="domain" description="S1 motif" evidence="6">
    <location>
        <begin position="116"/>
        <end position="185"/>
    </location>
</feature>
<keyword evidence="3 4" id="KW-0694">RNA-binding</keyword>
<keyword evidence="2 7" id="KW-0548">Nucleotidyltransferase</keyword>
<gene>
    <name evidence="7" type="primary">pnp</name>
    <name evidence="7" type="ORF">BWY73_01401</name>
</gene>
<protein>
    <submittedName>
        <fullName evidence="7">Polyribonucleotide nucleotidyltransferase</fullName>
        <ecNumber evidence="7">2.7.7.8</ecNumber>
    </submittedName>
</protein>
<proteinExistence type="predicted"/>
<evidence type="ECO:0000313" key="7">
    <source>
        <dbReference type="EMBL" id="OPZ90015.1"/>
    </source>
</evidence>
<dbReference type="CDD" id="cd02393">
    <property type="entry name" value="KH-I_PNPase"/>
    <property type="match status" value="1"/>
</dbReference>
<evidence type="ECO:0000256" key="2">
    <source>
        <dbReference type="ARBA" id="ARBA00022695"/>
    </source>
</evidence>
<organism evidence="7">
    <name type="scientific">candidate division TA06 bacterium ADurb.Bin417</name>
    <dbReference type="NCBI Taxonomy" id="1852828"/>
    <lineage>
        <taxon>Bacteria</taxon>
        <taxon>Bacteria division TA06</taxon>
    </lineage>
</organism>
<evidence type="ECO:0000259" key="6">
    <source>
        <dbReference type="PROSITE" id="PS50126"/>
    </source>
</evidence>
<dbReference type="EMBL" id="MWAK01000303">
    <property type="protein sequence ID" value="OPZ90015.1"/>
    <property type="molecule type" value="Genomic_DNA"/>
</dbReference>
<dbReference type="GO" id="GO:0006402">
    <property type="term" value="P:mRNA catabolic process"/>
    <property type="evidence" value="ECO:0007669"/>
    <property type="project" value="InterPro"/>
</dbReference>
<dbReference type="SUPFAM" id="SSF54791">
    <property type="entry name" value="Eukaryotic type KH-domain (KH-domain type I)"/>
    <property type="match status" value="1"/>
</dbReference>
<dbReference type="InterPro" id="IPR004088">
    <property type="entry name" value="KH_dom_type_1"/>
</dbReference>
<dbReference type="InterPro" id="IPR003029">
    <property type="entry name" value="S1_domain"/>
</dbReference>
<dbReference type="GO" id="GO:0000175">
    <property type="term" value="F:3'-5'-RNA exonuclease activity"/>
    <property type="evidence" value="ECO:0007669"/>
    <property type="project" value="TreeGrafter"/>
</dbReference>
<dbReference type="PROSITE" id="PS50126">
    <property type="entry name" value="S1"/>
    <property type="match status" value="1"/>
</dbReference>
<dbReference type="Gene3D" id="3.30.1370.10">
    <property type="entry name" value="K Homology domain, type 1"/>
    <property type="match status" value="1"/>
</dbReference>
<dbReference type="Gene3D" id="3.30.230.70">
    <property type="entry name" value="GHMP Kinase, N-terminal domain"/>
    <property type="match status" value="1"/>
</dbReference>
<dbReference type="GO" id="GO:0003723">
    <property type="term" value="F:RNA binding"/>
    <property type="evidence" value="ECO:0007669"/>
    <property type="project" value="UniProtKB-UniRule"/>
</dbReference>
<dbReference type="CDD" id="cd04472">
    <property type="entry name" value="S1_PNPase"/>
    <property type="match status" value="1"/>
</dbReference>
<dbReference type="InterPro" id="IPR004087">
    <property type="entry name" value="KH_dom"/>
</dbReference>